<dbReference type="PRINTS" id="PR01434">
    <property type="entry name" value="NADHDHGNASE5"/>
</dbReference>
<evidence type="ECO:0000256" key="2">
    <source>
        <dbReference type="ARBA" id="ARBA00022448"/>
    </source>
</evidence>
<feature type="domain" description="MrpA C-terminal/MbhD" evidence="14">
    <location>
        <begin position="619"/>
        <end position="683"/>
    </location>
</feature>
<feature type="transmembrane region" description="Helical" evidence="10">
    <location>
        <begin position="166"/>
        <end position="189"/>
    </location>
</feature>
<dbReference type="InterPro" id="IPR001516">
    <property type="entry name" value="Proton_antipo_N"/>
</dbReference>
<feature type="transmembrane region" description="Helical" evidence="10">
    <location>
        <begin position="703"/>
        <end position="721"/>
    </location>
</feature>
<dbReference type="Pfam" id="PF20501">
    <property type="entry name" value="MbhE"/>
    <property type="match status" value="1"/>
</dbReference>
<organism evidence="16 17">
    <name type="scientific">Luteimonas soli</name>
    <dbReference type="NCBI Taxonomy" id="1648966"/>
    <lineage>
        <taxon>Bacteria</taxon>
        <taxon>Pseudomonadati</taxon>
        <taxon>Pseudomonadota</taxon>
        <taxon>Gammaproteobacteria</taxon>
        <taxon>Lysobacterales</taxon>
        <taxon>Lysobacteraceae</taxon>
        <taxon>Luteimonas</taxon>
    </lineage>
</organism>
<feature type="transmembrane region" description="Helical" evidence="10">
    <location>
        <begin position="413"/>
        <end position="435"/>
    </location>
</feature>
<dbReference type="Pfam" id="PF00361">
    <property type="entry name" value="Proton_antipo_M"/>
    <property type="match status" value="1"/>
</dbReference>
<reference evidence="17" key="1">
    <citation type="journal article" date="2019" name="Int. J. Syst. Evol. Microbiol.">
        <title>The Global Catalogue of Microorganisms (GCM) 10K type strain sequencing project: providing services to taxonomists for standard genome sequencing and annotation.</title>
        <authorList>
            <consortium name="The Broad Institute Genomics Platform"/>
            <consortium name="The Broad Institute Genome Sequencing Center for Infectious Disease"/>
            <person name="Wu L."/>
            <person name="Ma J."/>
        </authorList>
    </citation>
    <scope>NUCLEOTIDE SEQUENCE [LARGE SCALE GENOMIC DNA]</scope>
    <source>
        <strain evidence="17">KCTC 42441</strain>
    </source>
</reference>
<feature type="domain" description="NADH:quinone oxidoreductase/Mrp antiporter transmembrane" evidence="11">
    <location>
        <begin position="130"/>
        <end position="413"/>
    </location>
</feature>
<evidence type="ECO:0000256" key="6">
    <source>
        <dbReference type="ARBA" id="ARBA00022989"/>
    </source>
</evidence>
<evidence type="ECO:0000313" key="16">
    <source>
        <dbReference type="EMBL" id="MFC3716705.1"/>
    </source>
</evidence>
<dbReference type="InterPro" id="IPR050616">
    <property type="entry name" value="CPA3_Na-H_Antiporter_A"/>
</dbReference>
<dbReference type="Pfam" id="PF00662">
    <property type="entry name" value="Proton_antipo_N"/>
    <property type="match status" value="1"/>
</dbReference>
<feature type="transmembrane region" description="Helical" evidence="10">
    <location>
        <begin position="512"/>
        <end position="531"/>
    </location>
</feature>
<dbReference type="PANTHER" id="PTHR43373:SF1">
    <property type="entry name" value="NA(+)_H(+) ANTIPORTER SUBUNIT A"/>
    <property type="match status" value="1"/>
</dbReference>
<feature type="transmembrane region" description="Helical" evidence="10">
    <location>
        <begin position="844"/>
        <end position="864"/>
    </location>
</feature>
<accession>A0ABV7XMD8</accession>
<feature type="domain" description="Na+/H+ antiporter MnhB subunit-related protein" evidence="13">
    <location>
        <begin position="821"/>
        <end position="941"/>
    </location>
</feature>
<evidence type="ECO:0000259" key="15">
    <source>
        <dbReference type="Pfam" id="PF20501"/>
    </source>
</evidence>
<feature type="transmembrane region" description="Helical" evidence="10">
    <location>
        <begin position="137"/>
        <end position="154"/>
    </location>
</feature>
<dbReference type="NCBIfam" id="NF009288">
    <property type="entry name" value="PRK12648.1"/>
    <property type="match status" value="1"/>
</dbReference>
<evidence type="ECO:0000256" key="10">
    <source>
        <dbReference type="SAM" id="Phobius"/>
    </source>
</evidence>
<gene>
    <name evidence="16" type="ORF">ACFONC_11145</name>
</gene>
<keyword evidence="17" id="KW-1185">Reference proteome</keyword>
<feature type="transmembrane region" description="Helical" evidence="10">
    <location>
        <begin position="246"/>
        <end position="268"/>
    </location>
</feature>
<feature type="domain" description="NADH-Ubiquinone oxidoreductase (complex I) chain 5 N-terminal" evidence="12">
    <location>
        <begin position="69"/>
        <end position="110"/>
    </location>
</feature>
<feature type="transmembrane region" description="Helical" evidence="10">
    <location>
        <begin position="925"/>
        <end position="948"/>
    </location>
</feature>
<feature type="transmembrane region" description="Helical" evidence="10">
    <location>
        <begin position="455"/>
        <end position="474"/>
    </location>
</feature>
<evidence type="ECO:0000313" key="17">
    <source>
        <dbReference type="Proteomes" id="UP001595705"/>
    </source>
</evidence>
<evidence type="ECO:0000256" key="3">
    <source>
        <dbReference type="ARBA" id="ARBA00022449"/>
    </source>
</evidence>
<feature type="transmembrane region" description="Helical" evidence="10">
    <location>
        <begin position="609"/>
        <end position="627"/>
    </location>
</feature>
<dbReference type="RefSeq" id="WP_386744053.1">
    <property type="nucleotide sequence ID" value="NZ_JBHRYA010000007.1"/>
</dbReference>
<feature type="transmembrane region" description="Helical" evidence="10">
    <location>
        <begin position="885"/>
        <end position="905"/>
    </location>
</feature>
<dbReference type="InterPro" id="IPR046806">
    <property type="entry name" value="MrpA_C/MbhE"/>
</dbReference>
<feature type="transmembrane region" description="Helical" evidence="10">
    <location>
        <begin position="31"/>
        <end position="54"/>
    </location>
</feature>
<feature type="transmembrane region" description="Helical" evidence="10">
    <location>
        <begin position="6"/>
        <end position="24"/>
    </location>
</feature>
<evidence type="ECO:0000259" key="14">
    <source>
        <dbReference type="Pfam" id="PF13244"/>
    </source>
</evidence>
<feature type="transmembrane region" description="Helical" evidence="10">
    <location>
        <begin position="660"/>
        <end position="682"/>
    </location>
</feature>
<keyword evidence="5 9" id="KW-0812">Transmembrane</keyword>
<feature type="transmembrane region" description="Helical" evidence="10">
    <location>
        <begin position="759"/>
        <end position="777"/>
    </location>
</feature>
<dbReference type="InterPro" id="IPR001750">
    <property type="entry name" value="ND/Mrp_TM"/>
</dbReference>
<feature type="transmembrane region" description="Helical" evidence="10">
    <location>
        <begin position="815"/>
        <end position="838"/>
    </location>
</feature>
<evidence type="ECO:0000256" key="7">
    <source>
        <dbReference type="ARBA" id="ARBA00023065"/>
    </source>
</evidence>
<evidence type="ECO:0000256" key="8">
    <source>
        <dbReference type="ARBA" id="ARBA00023136"/>
    </source>
</evidence>
<sequence>MPDHAVPSVILWLPFVASLVVFVLRGRGRTLAAWLMTCTALACLVLTLSLYPAIAGGEALRHVFEWAPSLGLDFTLRVDGFSWLFMLLVCGIGMLVGVYARYYMPVDDPLSRLFALLLAFMGAMLGIVMSGNVIQLVFFWELTSLFSFLLIGYWNNGASARDGARMALIVTGGGGFCLLAGVLLLGHIVGSYDLDAILAAGELVRAHPLYTPTLVLVLLGALTKSAQFPFHFWLPQAMSAPTPVSAYLHSATMVKAGVFLLVRFWPVLAGTEQWFWIVGGAGMVTLVLGAFAAMFQQDLKAVLAYSTISHLGLITMLVGMGSALGVVAAIFHIVNHATFKASLFMAAGAVDHEAGTRDLRELGGLRRFMPNTAMLAVVAGAAMAGVPLLNGFLSKEMFFAETLAAQRGMLADIVPVLMAIAASAFGVVYSLRFVRGVFFGPVSPRLPRQPHEPPRWMRIPIGLLALACLLVGILPAQVIGPSLQAAAGAVLGAQAPSYSLAIWHGWNAPLQMSVIAFISGCLLYVALLGYFRRCERLPLIGWISGKRIFERALAIFTADVPAWLGRFFPGRRLQPQLMLIVLTALLAGVLAATTAPFDAPSPDWAGIDPAFALLWVLGAACAIGAATQAKFHRLAALILTGGAGLVSCVSFVWLSAPDLAATQLLVEVVTTILILLGLRWLPKRIQGMSPDARLTRVMRWRDALVALAVGAGVATVAYAAMMHPVSDSVSRFFLERAYTEGGGRNVVNVILVDFRGFDTLGEISVLATVALTVFVLLRRFRPAAESINTLRQQRRNSVVDLAGSDRLIDQSTADYLMIPGLIVQLMFPVIVLFGVHLFLRGHDLPGGGFSAGITVSVALILLYMTRGARWVETHLRVQPVRWVGAGLLLAVGTGLGSLLFGHPFLTSHFQYADLPLFGKIPLASAVLFDLGVFCLVVGATTLMLVALAHQSLRRPRVPTIVTADGTIEPEGAN</sequence>
<keyword evidence="2" id="KW-0813">Transport</keyword>
<proteinExistence type="predicted"/>
<comment type="caution">
    <text evidence="16">The sequence shown here is derived from an EMBL/GenBank/DDBJ whole genome shotgun (WGS) entry which is preliminary data.</text>
</comment>
<feature type="transmembrane region" description="Helical" evidence="10">
    <location>
        <begin position="80"/>
        <end position="100"/>
    </location>
</feature>
<evidence type="ECO:0000256" key="4">
    <source>
        <dbReference type="ARBA" id="ARBA00022475"/>
    </source>
</evidence>
<evidence type="ECO:0000256" key="1">
    <source>
        <dbReference type="ARBA" id="ARBA00004651"/>
    </source>
</evidence>
<dbReference type="InterPro" id="IPR025383">
    <property type="entry name" value="MrpA_C/MbhD"/>
</dbReference>
<protein>
    <submittedName>
        <fullName evidence="16">Monovalent cation/H+ antiporter subunit A</fullName>
    </submittedName>
</protein>
<dbReference type="InterPro" id="IPR007182">
    <property type="entry name" value="MnhB"/>
</dbReference>
<feature type="transmembrane region" description="Helical" evidence="10">
    <location>
        <begin position="634"/>
        <end position="654"/>
    </location>
</feature>
<feature type="transmembrane region" description="Helical" evidence="10">
    <location>
        <begin position="307"/>
        <end position="334"/>
    </location>
</feature>
<feature type="transmembrane region" description="Helical" evidence="10">
    <location>
        <begin position="373"/>
        <end position="393"/>
    </location>
</feature>
<dbReference type="Pfam" id="PF04039">
    <property type="entry name" value="MnhB"/>
    <property type="match status" value="1"/>
</dbReference>
<evidence type="ECO:0000256" key="5">
    <source>
        <dbReference type="ARBA" id="ARBA00022692"/>
    </source>
</evidence>
<name>A0ABV7XMD8_9GAMM</name>
<keyword evidence="6 10" id="KW-1133">Transmembrane helix</keyword>
<keyword evidence="7" id="KW-0406">Ion transport</keyword>
<feature type="transmembrane region" description="Helical" evidence="10">
    <location>
        <begin position="577"/>
        <end position="597"/>
    </location>
</feature>
<evidence type="ECO:0000259" key="12">
    <source>
        <dbReference type="Pfam" id="PF00662"/>
    </source>
</evidence>
<keyword evidence="8 10" id="KW-0472">Membrane</keyword>
<keyword evidence="3" id="KW-0050">Antiport</keyword>
<dbReference type="EMBL" id="JBHRYA010000007">
    <property type="protein sequence ID" value="MFC3716705.1"/>
    <property type="molecule type" value="Genomic_DNA"/>
</dbReference>
<feature type="transmembrane region" description="Helical" evidence="10">
    <location>
        <begin position="274"/>
        <end position="295"/>
    </location>
</feature>
<feature type="transmembrane region" description="Helical" evidence="10">
    <location>
        <begin position="112"/>
        <end position="131"/>
    </location>
</feature>
<keyword evidence="4" id="KW-1003">Cell membrane</keyword>
<comment type="subcellular location">
    <subcellularLocation>
        <location evidence="1">Cell membrane</location>
        <topology evidence="1">Multi-pass membrane protein</topology>
    </subcellularLocation>
    <subcellularLocation>
        <location evidence="9">Membrane</location>
        <topology evidence="9">Multi-pass membrane protein</topology>
    </subcellularLocation>
</comment>
<dbReference type="Proteomes" id="UP001595705">
    <property type="component" value="Unassembled WGS sequence"/>
</dbReference>
<evidence type="ECO:0000259" key="11">
    <source>
        <dbReference type="Pfam" id="PF00361"/>
    </source>
</evidence>
<dbReference type="PANTHER" id="PTHR43373">
    <property type="entry name" value="NA(+)/H(+) ANTIPORTER SUBUNIT"/>
    <property type="match status" value="1"/>
</dbReference>
<feature type="domain" description="MrpA C-terminal/MbhE" evidence="15">
    <location>
        <begin position="699"/>
        <end position="794"/>
    </location>
</feature>
<dbReference type="Pfam" id="PF13244">
    <property type="entry name" value="MbhD"/>
    <property type="match status" value="1"/>
</dbReference>
<evidence type="ECO:0000256" key="9">
    <source>
        <dbReference type="RuleBase" id="RU000320"/>
    </source>
</evidence>
<evidence type="ECO:0000259" key="13">
    <source>
        <dbReference type="Pfam" id="PF04039"/>
    </source>
</evidence>